<sequence length="145" mass="16339">MRHFKKRGISDEVESSKPLLNVKNKEEKINIAEELRNPGYVFPEIDMNSFINYLLPPLREGTDAKCIRSALSKRGFTGFGGKWKGLWTVSGGKRRKKHDIFAPLVDIFQRATSVAAVSLDLAVNGRVSGRCLEARDERNTTHSHL</sequence>
<dbReference type="AlphaFoldDB" id="A0A9Q5NCE0"/>
<accession>A0A9Q5NCE0</accession>
<gene>
    <name evidence="1" type="ORF">A7U60_g380</name>
</gene>
<protein>
    <submittedName>
        <fullName evidence="1">Uncharacterized protein</fullName>
    </submittedName>
</protein>
<dbReference type="Proteomes" id="UP000757232">
    <property type="component" value="Unassembled WGS sequence"/>
</dbReference>
<keyword evidence="2" id="KW-1185">Reference proteome</keyword>
<reference evidence="1" key="1">
    <citation type="submission" date="2016-06" db="EMBL/GenBank/DDBJ databases">
        <title>Draft Genome sequence of the fungus Inonotus baumii.</title>
        <authorList>
            <person name="Zhu H."/>
            <person name="Lin W."/>
        </authorList>
    </citation>
    <scope>NUCLEOTIDE SEQUENCE</scope>
    <source>
        <strain evidence="1">821</strain>
    </source>
</reference>
<proteinExistence type="predicted"/>
<evidence type="ECO:0000313" key="1">
    <source>
        <dbReference type="EMBL" id="OCB92221.1"/>
    </source>
</evidence>
<organism evidence="1 2">
    <name type="scientific">Sanghuangporus baumii</name>
    <name type="common">Phellinus baumii</name>
    <dbReference type="NCBI Taxonomy" id="108892"/>
    <lineage>
        <taxon>Eukaryota</taxon>
        <taxon>Fungi</taxon>
        <taxon>Dikarya</taxon>
        <taxon>Basidiomycota</taxon>
        <taxon>Agaricomycotina</taxon>
        <taxon>Agaricomycetes</taxon>
        <taxon>Hymenochaetales</taxon>
        <taxon>Hymenochaetaceae</taxon>
        <taxon>Sanghuangporus</taxon>
    </lineage>
</organism>
<name>A0A9Q5NCE0_SANBA</name>
<dbReference type="EMBL" id="LNZH02000013">
    <property type="protein sequence ID" value="OCB92221.1"/>
    <property type="molecule type" value="Genomic_DNA"/>
</dbReference>
<comment type="caution">
    <text evidence="1">The sequence shown here is derived from an EMBL/GenBank/DDBJ whole genome shotgun (WGS) entry which is preliminary data.</text>
</comment>
<evidence type="ECO:0000313" key="2">
    <source>
        <dbReference type="Proteomes" id="UP000757232"/>
    </source>
</evidence>